<protein>
    <submittedName>
        <fullName evidence="9">Charged multivesicular body protein 6</fullName>
    </submittedName>
</protein>
<keyword evidence="5" id="KW-0653">Protein transport</keyword>
<dbReference type="GO" id="GO:0032511">
    <property type="term" value="P:late endosome to vacuole transport via multivesicular body sorting pathway"/>
    <property type="evidence" value="ECO:0007669"/>
    <property type="project" value="TreeGrafter"/>
</dbReference>
<dbReference type="STRING" id="5486.A0A367YPE6"/>
<keyword evidence="4" id="KW-0967">Endosome</keyword>
<dbReference type="PANTHER" id="PTHR22761:SF5">
    <property type="entry name" value="CHARGED MULTIVESICULAR BODY PROTEIN 6"/>
    <property type="match status" value="1"/>
</dbReference>
<evidence type="ECO:0000256" key="1">
    <source>
        <dbReference type="ARBA" id="ARBA00004608"/>
    </source>
</evidence>
<dbReference type="OrthoDB" id="441172at2759"/>
<keyword evidence="7" id="KW-0175">Coiled coil</keyword>
<comment type="similarity">
    <text evidence="2">Belongs to the SNF7 family.</text>
</comment>
<comment type="subcellular location">
    <subcellularLocation>
        <location evidence="1">Endosome membrane</location>
    </subcellularLocation>
</comment>
<evidence type="ECO:0000256" key="4">
    <source>
        <dbReference type="ARBA" id="ARBA00022753"/>
    </source>
</evidence>
<feature type="coiled-coil region" evidence="7">
    <location>
        <begin position="21"/>
        <end position="48"/>
    </location>
</feature>
<sequence length="217" mass="24678">MGQQSSAPPKITAEDKAIFQLKKQRDKLKQYQKRINTLIDKQTALAKKAIVNNQPERAKFYLRSKKQQESLINTTFDQLNNLEKLIGTIEFKLIEKDVVYGLQQGNEVLQKLNNEMKVEKIESIIDQLEDEKLKVDEVTELLGSVGPQLNRIEEGEVDDELKNLEEEIHGKKEPAKPAVDADKLPDAPKTEIMPDAPSNEILPPQKESKEQNEPIAI</sequence>
<name>A0A367YPE6_9ASCO</name>
<evidence type="ECO:0000256" key="6">
    <source>
        <dbReference type="ARBA" id="ARBA00023136"/>
    </source>
</evidence>
<accession>A0A367YPE6</accession>
<dbReference type="EMBL" id="QLNQ01000001">
    <property type="protein sequence ID" value="RCK67756.1"/>
    <property type="molecule type" value="Genomic_DNA"/>
</dbReference>
<dbReference type="PANTHER" id="PTHR22761">
    <property type="entry name" value="CHARGED MULTIVESICULAR BODY PROTEIN"/>
    <property type="match status" value="1"/>
</dbReference>
<gene>
    <name evidence="9" type="primary">CHMP6_0</name>
    <name evidence="9" type="ORF">Cantr_03303</name>
</gene>
<feature type="region of interest" description="Disordered" evidence="8">
    <location>
        <begin position="153"/>
        <end position="217"/>
    </location>
</feature>
<dbReference type="GO" id="GO:0006900">
    <property type="term" value="P:vesicle budding from membrane"/>
    <property type="evidence" value="ECO:0007669"/>
    <property type="project" value="TreeGrafter"/>
</dbReference>
<comment type="caution">
    <text evidence="9">The sequence shown here is derived from an EMBL/GenBank/DDBJ whole genome shotgun (WGS) entry which is preliminary data.</text>
</comment>
<feature type="compositionally biased region" description="Basic and acidic residues" evidence="8">
    <location>
        <begin position="206"/>
        <end position="217"/>
    </location>
</feature>
<evidence type="ECO:0000313" key="10">
    <source>
        <dbReference type="Proteomes" id="UP000253472"/>
    </source>
</evidence>
<evidence type="ECO:0000256" key="7">
    <source>
        <dbReference type="SAM" id="Coils"/>
    </source>
</evidence>
<keyword evidence="6" id="KW-0472">Membrane</keyword>
<evidence type="ECO:0000313" key="9">
    <source>
        <dbReference type="EMBL" id="RCK67756.1"/>
    </source>
</evidence>
<evidence type="ECO:0000256" key="8">
    <source>
        <dbReference type="SAM" id="MobiDB-lite"/>
    </source>
</evidence>
<proteinExistence type="inferred from homology"/>
<dbReference type="Proteomes" id="UP000253472">
    <property type="component" value="Unassembled WGS sequence"/>
</dbReference>
<keyword evidence="10" id="KW-1185">Reference proteome</keyword>
<feature type="coiled-coil region" evidence="7">
    <location>
        <begin position="102"/>
        <end position="141"/>
    </location>
</feature>
<keyword evidence="3" id="KW-0813">Transport</keyword>
<reference evidence="9 10" key="1">
    <citation type="submission" date="2018-06" db="EMBL/GenBank/DDBJ databases">
        <title>Whole genome sequencing of Candida tropicalis (genome annotated by CSBL at Korea University).</title>
        <authorList>
            <person name="Ahn J."/>
        </authorList>
    </citation>
    <scope>NUCLEOTIDE SEQUENCE [LARGE SCALE GENOMIC DNA]</scope>
    <source>
        <strain evidence="9 10">ATCC 20962</strain>
    </source>
</reference>
<dbReference type="AlphaFoldDB" id="A0A367YPE6"/>
<dbReference type="GO" id="GO:0000815">
    <property type="term" value="C:ESCRT III complex"/>
    <property type="evidence" value="ECO:0007669"/>
    <property type="project" value="TreeGrafter"/>
</dbReference>
<dbReference type="Pfam" id="PF03357">
    <property type="entry name" value="Snf7"/>
    <property type="match status" value="1"/>
</dbReference>
<evidence type="ECO:0000256" key="2">
    <source>
        <dbReference type="ARBA" id="ARBA00006190"/>
    </source>
</evidence>
<organism evidence="9 10">
    <name type="scientific">Candida viswanathii</name>
    <dbReference type="NCBI Taxonomy" id="5486"/>
    <lineage>
        <taxon>Eukaryota</taxon>
        <taxon>Fungi</taxon>
        <taxon>Dikarya</taxon>
        <taxon>Ascomycota</taxon>
        <taxon>Saccharomycotina</taxon>
        <taxon>Pichiomycetes</taxon>
        <taxon>Debaryomycetaceae</taxon>
        <taxon>Candida/Lodderomyces clade</taxon>
        <taxon>Candida</taxon>
    </lineage>
</organism>
<dbReference type="GO" id="GO:0015031">
    <property type="term" value="P:protein transport"/>
    <property type="evidence" value="ECO:0007669"/>
    <property type="project" value="UniProtKB-KW"/>
</dbReference>
<evidence type="ECO:0000256" key="5">
    <source>
        <dbReference type="ARBA" id="ARBA00022927"/>
    </source>
</evidence>
<dbReference type="InterPro" id="IPR005024">
    <property type="entry name" value="Snf7_fam"/>
</dbReference>
<dbReference type="GO" id="GO:0005771">
    <property type="term" value="C:multivesicular body"/>
    <property type="evidence" value="ECO:0007669"/>
    <property type="project" value="TreeGrafter"/>
</dbReference>
<feature type="compositionally biased region" description="Basic and acidic residues" evidence="8">
    <location>
        <begin position="160"/>
        <end position="189"/>
    </location>
</feature>
<evidence type="ECO:0000256" key="3">
    <source>
        <dbReference type="ARBA" id="ARBA00022448"/>
    </source>
</evidence>
<dbReference type="Gene3D" id="6.10.140.1230">
    <property type="match status" value="1"/>
</dbReference>